<dbReference type="InterPro" id="IPR011992">
    <property type="entry name" value="EF-hand-dom_pair"/>
</dbReference>
<evidence type="ECO:0000313" key="2">
    <source>
        <dbReference type="Proteomes" id="UP001634394"/>
    </source>
</evidence>
<dbReference type="EMBL" id="JBJQND010000007">
    <property type="protein sequence ID" value="KAL3872382.1"/>
    <property type="molecule type" value="Genomic_DNA"/>
</dbReference>
<gene>
    <name evidence="1" type="ORF">ACJMK2_040311</name>
</gene>
<dbReference type="PANTHER" id="PTHR36300:SF1">
    <property type="entry name" value="RAW, ISOFORM A"/>
    <property type="match status" value="1"/>
</dbReference>
<dbReference type="Proteomes" id="UP001634394">
    <property type="component" value="Unassembled WGS sequence"/>
</dbReference>
<dbReference type="InterPro" id="IPR039470">
    <property type="entry name" value="Nuc_deoxyri_tr2"/>
</dbReference>
<dbReference type="PANTHER" id="PTHR36300">
    <property type="entry name" value="RAW, ISOFORM A"/>
    <property type="match status" value="1"/>
</dbReference>
<protein>
    <submittedName>
        <fullName evidence="1">Uncharacterized protein</fullName>
    </submittedName>
</protein>
<dbReference type="Pfam" id="PF15891">
    <property type="entry name" value="Nuc_deoxyri_tr2"/>
    <property type="match status" value="2"/>
</dbReference>
<name>A0ABD3WEU6_SINWO</name>
<reference evidence="1 2" key="1">
    <citation type="submission" date="2024-11" db="EMBL/GenBank/DDBJ databases">
        <title>Chromosome-level genome assembly of the freshwater bivalve Anodonta woodiana.</title>
        <authorList>
            <person name="Chen X."/>
        </authorList>
    </citation>
    <scope>NUCLEOTIDE SEQUENCE [LARGE SCALE GENOMIC DNA]</scope>
    <source>
        <strain evidence="1">MN2024</strain>
        <tissue evidence="1">Gills</tissue>
    </source>
</reference>
<dbReference type="AlphaFoldDB" id="A0ABD3WEU6"/>
<dbReference type="SUPFAM" id="SSF47473">
    <property type="entry name" value="EF-hand"/>
    <property type="match status" value="1"/>
</dbReference>
<dbReference type="FunFam" id="3.40.50.450:FF:000017">
    <property type="entry name" value="Raw, isoform D"/>
    <property type="match status" value="1"/>
</dbReference>
<proteinExistence type="predicted"/>
<accession>A0ABD3WEU6</accession>
<sequence length="575" mass="65403">MASLISYMFHTVSGDNANDDSASEKARIWGPITRNLWKVFKKYKDAQDHVPLQKLRLACNELGLLPSKCQVYEMVQCAVEYGSPCKPDHITFGEFCVLISELQNYYLLSPVSPRPRSHFKERIETFGGKKKRRGSLAHCQVFLGGSCNPTTWRADKAIPFFKDHEITFYNPQVQSWIPELMELEAQAKQMADVLFFVVDTETRAVASMIETAYLIACKRQVVMVIPEYQKPSVMISEEKISDSELSDLERARLILTDLAERNSVPVFTSLDPALEGTKIILSKGIRVQDLTLKDGAQPVRYGFLKLGEALLQLREAFNSVDNTKRDKLSAKDICLAYKCCTGEDLDTDWLKRKQKLTDDYLFEEFCCIVTENRENVHHDNFIEKLVSNVMSGPLRWIFKKIFSQPPPPCLLEVENIEDVRDVYLGGTCGGSRWREDIAEPLFRKQGLSYINPCGNGWSRKLIPILVASREKCRMFLYIITNETRSVASMIEAGYYIGLGCKLILCVQKLQKDRLLGGEQMTENGIKDYNRGRDYLCDLANREGVPLFEDVMEAVNCVITSLSHGHANTCQEPSHF</sequence>
<keyword evidence="2" id="KW-1185">Reference proteome</keyword>
<comment type="caution">
    <text evidence="1">The sequence shown here is derived from an EMBL/GenBank/DDBJ whole genome shotgun (WGS) entry which is preliminary data.</text>
</comment>
<organism evidence="1 2">
    <name type="scientific">Sinanodonta woodiana</name>
    <name type="common">Chinese pond mussel</name>
    <name type="synonym">Anodonta woodiana</name>
    <dbReference type="NCBI Taxonomy" id="1069815"/>
    <lineage>
        <taxon>Eukaryota</taxon>
        <taxon>Metazoa</taxon>
        <taxon>Spiralia</taxon>
        <taxon>Lophotrochozoa</taxon>
        <taxon>Mollusca</taxon>
        <taxon>Bivalvia</taxon>
        <taxon>Autobranchia</taxon>
        <taxon>Heteroconchia</taxon>
        <taxon>Palaeoheterodonta</taxon>
        <taxon>Unionida</taxon>
        <taxon>Unionoidea</taxon>
        <taxon>Unionidae</taxon>
        <taxon>Unioninae</taxon>
        <taxon>Sinanodonta</taxon>
    </lineage>
</organism>
<evidence type="ECO:0000313" key="1">
    <source>
        <dbReference type="EMBL" id="KAL3872382.1"/>
    </source>
</evidence>
<dbReference type="Gene3D" id="3.40.50.450">
    <property type="match status" value="2"/>
</dbReference>